<dbReference type="PANTHER" id="PTHR12809">
    <property type="entry name" value="MEDIATOR COMPLEX SUBUNIT"/>
    <property type="match status" value="1"/>
</dbReference>
<dbReference type="PANTHER" id="PTHR12809:SF2">
    <property type="entry name" value="MEDIATOR OF RNA POLYMERASE II TRANSCRIPTION SUBUNIT 14"/>
    <property type="match status" value="1"/>
</dbReference>
<name>A0A370THN7_9HELO</name>
<organism evidence="12 13">
    <name type="scientific">Venustampulla echinocandica</name>
    <dbReference type="NCBI Taxonomy" id="2656787"/>
    <lineage>
        <taxon>Eukaryota</taxon>
        <taxon>Fungi</taxon>
        <taxon>Dikarya</taxon>
        <taxon>Ascomycota</taxon>
        <taxon>Pezizomycotina</taxon>
        <taxon>Leotiomycetes</taxon>
        <taxon>Helotiales</taxon>
        <taxon>Pleuroascaceae</taxon>
        <taxon>Venustampulla</taxon>
    </lineage>
</organism>
<reference evidence="12 13" key="1">
    <citation type="journal article" date="2018" name="IMA Fungus">
        <title>IMA Genome-F 9: Draft genome sequence of Annulohypoxylon stygium, Aspergillus mulundensis, Berkeleyomyces basicola (syn. Thielaviopsis basicola), Ceratocystis smalleyi, two Cercospora beticola strains, Coleophoma cylindrospora, Fusarium fracticaudum, Phialophora cf. hyalina, and Morchella septimelata.</title>
        <authorList>
            <person name="Wingfield B.D."/>
            <person name="Bills G.F."/>
            <person name="Dong Y."/>
            <person name="Huang W."/>
            <person name="Nel W.J."/>
            <person name="Swalarsk-Parry B.S."/>
            <person name="Vaghefi N."/>
            <person name="Wilken P.M."/>
            <person name="An Z."/>
            <person name="de Beer Z.W."/>
            <person name="De Vos L."/>
            <person name="Chen L."/>
            <person name="Duong T.A."/>
            <person name="Gao Y."/>
            <person name="Hammerbacher A."/>
            <person name="Kikkert J.R."/>
            <person name="Li Y."/>
            <person name="Li H."/>
            <person name="Li K."/>
            <person name="Li Q."/>
            <person name="Liu X."/>
            <person name="Ma X."/>
            <person name="Naidoo K."/>
            <person name="Pethybridge S.J."/>
            <person name="Sun J."/>
            <person name="Steenkamp E.T."/>
            <person name="van der Nest M.A."/>
            <person name="van Wyk S."/>
            <person name="Wingfield M.J."/>
            <person name="Xiong C."/>
            <person name="Yue Q."/>
            <person name="Zhang X."/>
        </authorList>
    </citation>
    <scope>NUCLEOTIDE SEQUENCE [LARGE SCALE GENOMIC DNA]</scope>
    <source>
        <strain evidence="12 13">BP 5553</strain>
    </source>
</reference>
<accession>A0A370THN7</accession>
<evidence type="ECO:0000256" key="10">
    <source>
        <dbReference type="SAM" id="MobiDB-lite"/>
    </source>
</evidence>
<feature type="compositionally biased region" description="Polar residues" evidence="10">
    <location>
        <begin position="44"/>
        <end position="55"/>
    </location>
</feature>
<dbReference type="EMBL" id="NPIC01000007">
    <property type="protein sequence ID" value="RDL34711.1"/>
    <property type="molecule type" value="Genomic_DNA"/>
</dbReference>
<evidence type="ECO:0000256" key="5">
    <source>
        <dbReference type="ARBA" id="ARBA00023159"/>
    </source>
</evidence>
<feature type="region of interest" description="Disordered" evidence="10">
    <location>
        <begin position="39"/>
        <end position="74"/>
    </location>
</feature>
<evidence type="ECO:0000313" key="12">
    <source>
        <dbReference type="EMBL" id="RDL34711.1"/>
    </source>
</evidence>
<feature type="compositionally biased region" description="Low complexity" evidence="10">
    <location>
        <begin position="1097"/>
        <end position="1116"/>
    </location>
</feature>
<feature type="region of interest" description="Disordered" evidence="10">
    <location>
        <begin position="1082"/>
        <end position="1137"/>
    </location>
</feature>
<dbReference type="Proteomes" id="UP000254866">
    <property type="component" value="Unassembled WGS sequence"/>
</dbReference>
<dbReference type="GO" id="GO:0006357">
    <property type="term" value="P:regulation of transcription by RNA polymerase II"/>
    <property type="evidence" value="ECO:0007669"/>
    <property type="project" value="InterPro"/>
</dbReference>
<evidence type="ECO:0000256" key="2">
    <source>
        <dbReference type="ARBA" id="ARBA00007813"/>
    </source>
</evidence>
<dbReference type="Pfam" id="PF26204">
    <property type="entry name" value="Med14_fung"/>
    <property type="match status" value="1"/>
</dbReference>
<evidence type="ECO:0000256" key="8">
    <source>
        <dbReference type="ARBA" id="ARBA00032007"/>
    </source>
</evidence>
<feature type="domain" description="Mediator complex subunit MED14 N-terminal" evidence="11">
    <location>
        <begin position="100"/>
        <end position="310"/>
    </location>
</feature>
<evidence type="ECO:0000256" key="7">
    <source>
        <dbReference type="ARBA" id="ARBA00023242"/>
    </source>
</evidence>
<keyword evidence="5 9" id="KW-0010">Activator</keyword>
<proteinExistence type="inferred from homology"/>
<comment type="subcellular location">
    <subcellularLocation>
        <location evidence="1 9">Nucleus</location>
    </subcellularLocation>
</comment>
<keyword evidence="4 9" id="KW-0805">Transcription regulation</keyword>
<feature type="compositionally biased region" description="Polar residues" evidence="10">
    <location>
        <begin position="1117"/>
        <end position="1126"/>
    </location>
</feature>
<keyword evidence="7 9" id="KW-0539">Nucleus</keyword>
<evidence type="ECO:0000256" key="3">
    <source>
        <dbReference type="ARBA" id="ARBA00019619"/>
    </source>
</evidence>
<feature type="region of interest" description="Disordered" evidence="10">
    <location>
        <begin position="1"/>
        <end position="26"/>
    </location>
</feature>
<dbReference type="GeneID" id="43600688"/>
<dbReference type="GO" id="GO:0070847">
    <property type="term" value="C:core mediator complex"/>
    <property type="evidence" value="ECO:0007669"/>
    <property type="project" value="TreeGrafter"/>
</dbReference>
<evidence type="ECO:0000256" key="1">
    <source>
        <dbReference type="ARBA" id="ARBA00004123"/>
    </source>
</evidence>
<dbReference type="AlphaFoldDB" id="A0A370THN7"/>
<dbReference type="GO" id="GO:0016592">
    <property type="term" value="C:mediator complex"/>
    <property type="evidence" value="ECO:0007669"/>
    <property type="project" value="UniProtKB-UniRule"/>
</dbReference>
<gene>
    <name evidence="12" type="ORF">BP5553_07839</name>
</gene>
<evidence type="ECO:0000259" key="11">
    <source>
        <dbReference type="Pfam" id="PF08638"/>
    </source>
</evidence>
<evidence type="ECO:0000313" key="13">
    <source>
        <dbReference type="Proteomes" id="UP000254866"/>
    </source>
</evidence>
<dbReference type="Pfam" id="PF08638">
    <property type="entry name" value="Med14"/>
    <property type="match status" value="1"/>
</dbReference>
<dbReference type="RefSeq" id="XP_031867693.1">
    <property type="nucleotide sequence ID" value="XM_032016462.1"/>
</dbReference>
<dbReference type="GO" id="GO:0003712">
    <property type="term" value="F:transcription coregulator activity"/>
    <property type="evidence" value="ECO:0007669"/>
    <property type="project" value="UniProtKB-UniRule"/>
</dbReference>
<evidence type="ECO:0000256" key="6">
    <source>
        <dbReference type="ARBA" id="ARBA00023163"/>
    </source>
</evidence>
<evidence type="ECO:0000256" key="4">
    <source>
        <dbReference type="ARBA" id="ARBA00023015"/>
    </source>
</evidence>
<comment type="function">
    <text evidence="9">Component of the Mediator complex, a coactivator involved in the regulated transcription of nearly all RNA polymerase II-dependent genes. Mediator functions as a bridge to convey information from gene-specific regulatory proteins to the basal RNA polymerase II transcription machinery. Mediator is recruited to promoters by direct interactions with regulatory proteins and serves as a scaffold for the assembly of a functional preinitiation complex with RNA polymerase II and the general transcription factors.</text>
</comment>
<keyword evidence="6 9" id="KW-0804">Transcription</keyword>
<keyword evidence="13" id="KW-1185">Reference proteome</keyword>
<dbReference type="OrthoDB" id="205099at2759"/>
<dbReference type="InterPro" id="IPR013947">
    <property type="entry name" value="Mediator_Med14"/>
</dbReference>
<dbReference type="STRING" id="2656787.A0A370THN7"/>
<sequence length="1137" mass="127396">MENGARQGPHTNHDRDQRPNGLNGANANHLNERLLEKGKGRAEPQQNVTPTSPTIPNGIHGGFAKSPRHQAGVEGTTLKDGRSQMDQLPPEIVHITQGYLSLSTLLARLAQKTHNDLSKTVLDLAQMPLPASVANGNASHITTVDDNSAENLAKKLRLLKFSQETHTEWTKALVITNWSRRSEDVSKMIDAKVHLDQQKAFYDFAVHELSEVKRSLMHARLPNPDIKTALEVLTTGKASWMPDLGYIEPPPLTAHEILKSLESLNTLLSIRLNLHEYDNIPIHFREYTIKSGRVTFKVEGEFEVDLTIADDDPETQFWFIDFRFLFSPAISDLAPHIRGFIESRVNEALLRGGLPGCYNFLHGMVLSHKISEFRRQAAGLARGKWVESLKVEALNRALSIQYWLDPYGRPGPKSWIILGVHSGKRKVGVRHPKDTSRLSIRWFRDSKEVKEVDIPFDTVNISTESLLKTVIAKHVNHILTSTYEKLRAKPLFASREAVLALTTSNDEPAESELRVQLTNERHVSIRIEPITGRFIFSPASRVTTEFEYRINRSVDPATDAHTYIDGLRHAAITEDIVIRGLSLGWIRVDNPGLRQDDLKAVIPKDASQVVWLRRPGWVKNWYIAISMSMSGERWWLIETTDPPAEASIAPTTKKSKKEANVKINSALGIPIKSPSPTPTYTFLTTLHIFAAALLSHYANLKSLYGKRVHYMPHESNKLPTPVKLPAIYIRLSELINSPKAFKKDLVKLTFQGLEGRRVPKQQTLALTPSSQSPATPLAQENAYIITEARISMPVPAALRDIKERIDPDIAFDYETGSLALRLRSQVGESVIPNLIERATRVHRLLKFVRVLQDHEKQLKCETISLGKIVFTYGKIKSQSNPDAMDVDQAGPREYKAVVDFGGTGGSMALVLEPGNPHLHIGDYLNRILNGSEGLNGVATLLPLTLPVLFAIDSIETSWASIPRSKGEAFMLVRSTDWYIVRYNLPTAQPPNPTLPPRSRKIMFVVKLRQRRGVPWWDVRRIDSRDKNGDDLDTALKPIWNSSGHGWQGMRVSAVAQASGVEELLSKMDEVVRNFALAQETTGLPQQSLANPTPKARPQVPGQQQQQRQQPTPNHSQSQIHQSQGRNGSMKREVVEID</sequence>
<protein>
    <recommendedName>
        <fullName evidence="3 9">Mediator of RNA polymerase II transcription subunit 14</fullName>
    </recommendedName>
    <alternativeName>
        <fullName evidence="8 9">Mediator complex subunit 14</fullName>
    </alternativeName>
</protein>
<comment type="similarity">
    <text evidence="2 9">Belongs to the Mediator complex subunit 14 family.</text>
</comment>
<evidence type="ECO:0000256" key="9">
    <source>
        <dbReference type="RuleBase" id="RU365082"/>
    </source>
</evidence>
<dbReference type="InterPro" id="IPR055122">
    <property type="entry name" value="Med14_N"/>
</dbReference>
<comment type="caution">
    <text evidence="12">The sequence shown here is derived from an EMBL/GenBank/DDBJ whole genome shotgun (WGS) entry which is preliminary data.</text>
</comment>
<comment type="subunit">
    <text evidence="9">Component of the Mediator complex.</text>
</comment>